<sequence length="169" mass="19607">MALSQRWAYFSADVYSISAKPVIFGVYVPQIMKKDISFTPVTGIYVTIARRINELDQPEWNVYLINRNPTTITNVFVTSRGYSGDDIKKKEEQQRTSTLRHYFTEIEAGQSVVVEPIMPDVFHLNNEYWVSYYVDNQIFDKKFIFVPDTITEENLVPIEELGLDGVLHE</sequence>
<protein>
    <submittedName>
        <fullName evidence="1">Uncharacterized protein</fullName>
    </submittedName>
</protein>
<proteinExistence type="predicted"/>
<organism evidence="1 2">
    <name type="scientific">Runella slithyformis (strain ATCC 29530 / DSM 19594 / LMG 11500 / NCIMB 11436 / LSU 4)</name>
    <dbReference type="NCBI Taxonomy" id="761193"/>
    <lineage>
        <taxon>Bacteria</taxon>
        <taxon>Pseudomonadati</taxon>
        <taxon>Bacteroidota</taxon>
        <taxon>Cytophagia</taxon>
        <taxon>Cytophagales</taxon>
        <taxon>Spirosomataceae</taxon>
        <taxon>Runella</taxon>
    </lineage>
</organism>
<gene>
    <name evidence="1" type="ordered locus">Runsl_0574</name>
</gene>
<keyword evidence="2" id="KW-1185">Reference proteome</keyword>
<evidence type="ECO:0000313" key="1">
    <source>
        <dbReference type="EMBL" id="AEI47017.1"/>
    </source>
</evidence>
<accession>A0A7U3ZH45</accession>
<dbReference type="EMBL" id="CP002859">
    <property type="protein sequence ID" value="AEI47017.1"/>
    <property type="molecule type" value="Genomic_DNA"/>
</dbReference>
<dbReference type="Proteomes" id="UP000000493">
    <property type="component" value="Chromosome"/>
</dbReference>
<reference evidence="1 2" key="2">
    <citation type="journal article" date="2012" name="Stand. Genomic Sci.">
        <title>Complete genome sequence of the aquatic bacterium Runella slithyformis type strain (LSU 4(T)).</title>
        <authorList>
            <person name="Copeland A."/>
            <person name="Zhang X."/>
            <person name="Misra M."/>
            <person name="Lapidus A."/>
            <person name="Nolan M."/>
            <person name="Lucas S."/>
            <person name="Deshpande S."/>
            <person name="Cheng J.F."/>
            <person name="Tapia R."/>
            <person name="Goodwin L.A."/>
            <person name="Pitluck S."/>
            <person name="Liolios K."/>
            <person name="Pagani I."/>
            <person name="Ivanova N."/>
            <person name="Mikhailova N."/>
            <person name="Pati A."/>
            <person name="Chen A."/>
            <person name="Palaniappan K."/>
            <person name="Land M."/>
            <person name="Hauser L."/>
            <person name="Pan C."/>
            <person name="Jeffries C.D."/>
            <person name="Detter J.C."/>
            <person name="Brambilla E.M."/>
            <person name="Rohde M."/>
            <person name="Djao O.D."/>
            <person name="Goker M."/>
            <person name="Sikorski J."/>
            <person name="Tindall B.J."/>
            <person name="Woyke T."/>
            <person name="Bristow J."/>
            <person name="Eisen J.A."/>
            <person name="Markowitz V."/>
            <person name="Hugenholtz P."/>
            <person name="Kyrpides N.C."/>
            <person name="Klenk H.P."/>
            <person name="Mavromatis K."/>
        </authorList>
    </citation>
    <scope>NUCLEOTIDE SEQUENCE [LARGE SCALE GENOMIC DNA]</scope>
    <source>
        <strain evidence="2">ATCC 29530 / DSM 19594 / LMG 11500 / NCIMB 11436 / LSU 4</strain>
    </source>
</reference>
<evidence type="ECO:0000313" key="2">
    <source>
        <dbReference type="Proteomes" id="UP000000493"/>
    </source>
</evidence>
<reference evidence="2" key="1">
    <citation type="submission" date="2011-06" db="EMBL/GenBank/DDBJ databases">
        <title>The complete genome of chromosome of Runella slithyformis DSM 19594.</title>
        <authorList>
            <consortium name="US DOE Joint Genome Institute (JGI-PGF)"/>
            <person name="Lucas S."/>
            <person name="Han J."/>
            <person name="Lapidus A."/>
            <person name="Bruce D."/>
            <person name="Goodwin L."/>
            <person name="Pitluck S."/>
            <person name="Peters L."/>
            <person name="Kyrpides N."/>
            <person name="Mavromatis K."/>
            <person name="Ivanova N."/>
            <person name="Ovchinnikova G."/>
            <person name="Zhang X."/>
            <person name="Misra M."/>
            <person name="Detter J.C."/>
            <person name="Tapia R."/>
            <person name="Han C."/>
            <person name="Land M."/>
            <person name="Hauser L."/>
            <person name="Markowitz V."/>
            <person name="Cheng J.-F."/>
            <person name="Hugenholtz P."/>
            <person name="Woyke T."/>
            <person name="Wu D."/>
            <person name="Tindall B."/>
            <person name="Faehrich R."/>
            <person name="Brambilla E."/>
            <person name="Klenk H.-P."/>
            <person name="Eisen J.A."/>
        </authorList>
    </citation>
    <scope>NUCLEOTIDE SEQUENCE [LARGE SCALE GENOMIC DNA]</scope>
    <source>
        <strain evidence="2">ATCC 29530 / DSM 19594 / LMG 11500 / NCIMB 11436 / LSU 4</strain>
    </source>
</reference>
<name>A0A7U3ZH45_RUNSL</name>
<dbReference type="AlphaFoldDB" id="A0A7U3ZH45"/>
<dbReference type="KEGG" id="rsi:Runsl_0574"/>